<dbReference type="Proteomes" id="UP000219465">
    <property type="component" value="Unassembled WGS sequence"/>
</dbReference>
<sequence>MITNALTIGLVAAQTATMTPVATVSQDLRAPDGTAIVEVAADCSGAATRVVGQTGGQLLSASAQSSGGQTICVITVLVPGNGNDRPKKVTVSVPQ</sequence>
<keyword evidence="2" id="KW-1185">Reference proteome</keyword>
<protein>
    <submittedName>
        <fullName evidence="1">Uncharacterized protein</fullName>
    </submittedName>
</protein>
<accession>A0A286IDP3</accession>
<evidence type="ECO:0000313" key="2">
    <source>
        <dbReference type="Proteomes" id="UP000219465"/>
    </source>
</evidence>
<organism evidence="1 2">
    <name type="scientific">Hoeflea halophila</name>
    <dbReference type="NCBI Taxonomy" id="714899"/>
    <lineage>
        <taxon>Bacteria</taxon>
        <taxon>Pseudomonadati</taxon>
        <taxon>Pseudomonadota</taxon>
        <taxon>Alphaproteobacteria</taxon>
        <taxon>Hyphomicrobiales</taxon>
        <taxon>Rhizobiaceae</taxon>
        <taxon>Hoeflea</taxon>
    </lineage>
</organism>
<reference evidence="2" key="1">
    <citation type="submission" date="2017-08" db="EMBL/GenBank/DDBJ databases">
        <authorList>
            <person name="Varghese N."/>
            <person name="Submissions S."/>
        </authorList>
    </citation>
    <scope>NUCLEOTIDE SEQUENCE [LARGE SCALE GENOMIC DNA]</scope>
    <source>
        <strain evidence="2">KCTC 23107</strain>
    </source>
</reference>
<dbReference type="EMBL" id="OCPC01000003">
    <property type="protein sequence ID" value="SOE17459.1"/>
    <property type="molecule type" value="Genomic_DNA"/>
</dbReference>
<evidence type="ECO:0000313" key="1">
    <source>
        <dbReference type="EMBL" id="SOE17459.1"/>
    </source>
</evidence>
<proteinExistence type="predicted"/>
<gene>
    <name evidence="1" type="ORF">SAMN05877838_2358</name>
</gene>
<dbReference type="AlphaFoldDB" id="A0A286IDP3"/>
<name>A0A286IDP3_9HYPH</name>